<evidence type="ECO:0000313" key="3">
    <source>
        <dbReference type="Proteomes" id="UP000027822"/>
    </source>
</evidence>
<comment type="caution">
    <text evidence="2">The sequence shown here is derived from an EMBL/GenBank/DDBJ whole genome shotgun (WGS) entry which is preliminary data.</text>
</comment>
<dbReference type="PANTHER" id="PTHR34220:SF7">
    <property type="entry name" value="SENSOR HISTIDINE KINASE YPDA"/>
    <property type="match status" value="1"/>
</dbReference>
<dbReference type="InterPro" id="IPR010559">
    <property type="entry name" value="Sig_transdc_His_kin_internal"/>
</dbReference>
<dbReference type="GO" id="GO:0000155">
    <property type="term" value="F:phosphorelay sensor kinase activity"/>
    <property type="evidence" value="ECO:0007669"/>
    <property type="project" value="InterPro"/>
</dbReference>
<dbReference type="InterPro" id="IPR003594">
    <property type="entry name" value="HATPase_dom"/>
</dbReference>
<dbReference type="AlphaFoldDB" id="A0A073JYU0"/>
<evidence type="ECO:0000313" key="2">
    <source>
        <dbReference type="EMBL" id="KEK19406.1"/>
    </source>
</evidence>
<evidence type="ECO:0000259" key="1">
    <source>
        <dbReference type="SMART" id="SM00387"/>
    </source>
</evidence>
<dbReference type="EMBL" id="JOTN01000007">
    <property type="protein sequence ID" value="KEK19406.1"/>
    <property type="molecule type" value="Genomic_DNA"/>
</dbReference>
<dbReference type="InterPro" id="IPR036890">
    <property type="entry name" value="HATPase_C_sf"/>
</dbReference>
<dbReference type="Gene3D" id="3.30.565.10">
    <property type="entry name" value="Histidine kinase-like ATPase, C-terminal domain"/>
    <property type="match status" value="1"/>
</dbReference>
<accession>A0A073JYU0</accession>
<dbReference type="Pfam" id="PF02518">
    <property type="entry name" value="HATPase_c"/>
    <property type="match status" value="1"/>
</dbReference>
<dbReference type="SUPFAM" id="SSF55874">
    <property type="entry name" value="ATPase domain of HSP90 chaperone/DNA topoisomerase II/histidine kinase"/>
    <property type="match status" value="1"/>
</dbReference>
<dbReference type="eggNOG" id="COG2972">
    <property type="taxonomic scope" value="Bacteria"/>
</dbReference>
<gene>
    <name evidence="2" type="ORF">BAMA_21670</name>
</gene>
<dbReference type="OrthoDB" id="9776552at2"/>
<dbReference type="GO" id="GO:0016020">
    <property type="term" value="C:membrane"/>
    <property type="evidence" value="ECO:0007669"/>
    <property type="project" value="InterPro"/>
</dbReference>
<dbReference type="InterPro" id="IPR050640">
    <property type="entry name" value="Bact_2-comp_sensor_kinase"/>
</dbReference>
<dbReference type="Pfam" id="PF06580">
    <property type="entry name" value="His_kinase"/>
    <property type="match status" value="1"/>
</dbReference>
<keyword evidence="3" id="KW-1185">Reference proteome</keyword>
<dbReference type="RefSeq" id="WP_034638690.1">
    <property type="nucleotide sequence ID" value="NZ_CBCSJC010000005.1"/>
</dbReference>
<dbReference type="InterPro" id="IPR018771">
    <property type="entry name" value="PocR_dom"/>
</dbReference>
<reference evidence="2 3" key="1">
    <citation type="submission" date="2014-06" db="EMBL/GenBank/DDBJ databases">
        <title>Draft genome sequence of Bacillus manliponensis JCM 15802 (MCCC 1A00708).</title>
        <authorList>
            <person name="Lai Q."/>
            <person name="Liu Y."/>
            <person name="Shao Z."/>
        </authorList>
    </citation>
    <scope>NUCLEOTIDE SEQUENCE [LARGE SCALE GENOMIC DNA]</scope>
    <source>
        <strain evidence="2 3">JCM 15802</strain>
    </source>
</reference>
<sequence length="403" mass="46144">MTILQNAQLNDMINHEQLEQTLKQFSECIKLPIRIINIQGNSIRTKDALIPFSKLLYTLDAGNNSYRNFDSKIAFQAMQEKKTLTYIDPNGLTNCAAPIYVSDMYIGAVIIGQVLLCKKKQDYSITLQSLSVHFDIDYQELQTKSQGIPVIDNLQLEHIAGFTKHIAQHISQMIELNITKYGLQQEKRERMLLEYEKKTIEKTNFLPKTNPKFLFTTLNTAARLALIEDAPRTEELIFTLTEWLRSYTNNEEQLQRFGDEVDNIKKYLDIEMLRYGERIHYEIQIDNTILPYKIPINILLPIVENCLQHGLKHKKSGGKITISGSLGEKSTIIIKISDNGKGIDQHIIPLLLETSYSASSFFPSSLYSINRNLQQKFGKNFGLTIERNLHLGTTVSISIPRIC</sequence>
<dbReference type="STRING" id="574376.BAMA_21670"/>
<protein>
    <recommendedName>
        <fullName evidence="1">Histidine kinase/HSP90-like ATPase domain-containing protein</fullName>
    </recommendedName>
</protein>
<dbReference type="SMART" id="SM00387">
    <property type="entry name" value="HATPase_c"/>
    <property type="match status" value="1"/>
</dbReference>
<name>A0A073JYU0_9BACI</name>
<organism evidence="2 3">
    <name type="scientific">Bacillus manliponensis</name>
    <dbReference type="NCBI Taxonomy" id="574376"/>
    <lineage>
        <taxon>Bacteria</taxon>
        <taxon>Bacillati</taxon>
        <taxon>Bacillota</taxon>
        <taxon>Bacilli</taxon>
        <taxon>Bacillales</taxon>
        <taxon>Bacillaceae</taxon>
        <taxon>Bacillus</taxon>
        <taxon>Bacillus cereus group</taxon>
    </lineage>
</organism>
<dbReference type="Pfam" id="PF10114">
    <property type="entry name" value="PocR"/>
    <property type="match status" value="1"/>
</dbReference>
<dbReference type="PANTHER" id="PTHR34220">
    <property type="entry name" value="SENSOR HISTIDINE KINASE YPDA"/>
    <property type="match status" value="1"/>
</dbReference>
<feature type="domain" description="Histidine kinase/HSP90-like ATPase" evidence="1">
    <location>
        <begin position="294"/>
        <end position="403"/>
    </location>
</feature>
<proteinExistence type="predicted"/>
<dbReference type="Proteomes" id="UP000027822">
    <property type="component" value="Unassembled WGS sequence"/>
</dbReference>